<dbReference type="GO" id="GO:0046872">
    <property type="term" value="F:metal ion binding"/>
    <property type="evidence" value="ECO:0007669"/>
    <property type="project" value="UniProtKB-KW"/>
</dbReference>
<dbReference type="SUPFAM" id="SSF55811">
    <property type="entry name" value="Nudix"/>
    <property type="match status" value="1"/>
</dbReference>
<dbReference type="GO" id="GO:0005737">
    <property type="term" value="C:cytoplasm"/>
    <property type="evidence" value="ECO:0007669"/>
    <property type="project" value="TreeGrafter"/>
</dbReference>
<evidence type="ECO:0000256" key="1">
    <source>
        <dbReference type="ARBA" id="ARBA00001946"/>
    </source>
</evidence>
<dbReference type="PROSITE" id="PS51462">
    <property type="entry name" value="NUDIX"/>
    <property type="match status" value="1"/>
</dbReference>
<feature type="domain" description="Nudix hydrolase" evidence="5">
    <location>
        <begin position="22"/>
        <end position="153"/>
    </location>
</feature>
<sequence>MSPIKTKQRRLKLGNTPKTGVRTQFGALCWRMNNDTLEVLLIKSRKRKRWIIPKGWPMHKATPAEAAATEAWEEAGVKGIPSEVCLGIYSYKKLRSPTAPPLPCIVAVFPFEVTEIHDAFPEKGQRKRKWMSPAKAASRVPFPELAQIIRHFDPRTFN</sequence>
<keyword evidence="4" id="KW-0460">Magnesium</keyword>
<dbReference type="Gene3D" id="3.90.79.10">
    <property type="entry name" value="Nucleoside Triphosphate Pyrophosphohydrolase"/>
    <property type="match status" value="1"/>
</dbReference>
<evidence type="ECO:0000256" key="4">
    <source>
        <dbReference type="ARBA" id="ARBA00022842"/>
    </source>
</evidence>
<keyword evidence="2" id="KW-0479">Metal-binding</keyword>
<dbReference type="InterPro" id="IPR047198">
    <property type="entry name" value="DDP-like_NUDIX"/>
</dbReference>
<evidence type="ECO:0000313" key="6">
    <source>
        <dbReference type="EMBL" id="ALI56600.1"/>
    </source>
</evidence>
<dbReference type="Pfam" id="PF00293">
    <property type="entry name" value="NUDIX"/>
    <property type="match status" value="1"/>
</dbReference>
<dbReference type="STRING" id="1397108.IMCC12053_2653"/>
<dbReference type="CDD" id="cd04666">
    <property type="entry name" value="NUDIX_DIPP2_like_Nudt4"/>
    <property type="match status" value="1"/>
</dbReference>
<dbReference type="InterPro" id="IPR015797">
    <property type="entry name" value="NUDIX_hydrolase-like_dom_sf"/>
</dbReference>
<evidence type="ECO:0000256" key="2">
    <source>
        <dbReference type="ARBA" id="ARBA00022723"/>
    </source>
</evidence>
<evidence type="ECO:0000256" key="3">
    <source>
        <dbReference type="ARBA" id="ARBA00022801"/>
    </source>
</evidence>
<gene>
    <name evidence="6" type="ORF">IMCC12053_2653</name>
</gene>
<reference evidence="6 7" key="1">
    <citation type="submission" date="2015-05" db="EMBL/GenBank/DDBJ databases">
        <authorList>
            <person name="Wang D.B."/>
            <person name="Wang M."/>
        </authorList>
    </citation>
    <scope>NUCLEOTIDE SEQUENCE [LARGE SCALE GENOMIC DNA]</scope>
    <source>
        <strain evidence="6 7">IMCC 12053</strain>
    </source>
</reference>
<dbReference type="OrthoDB" id="7066910at2"/>
<keyword evidence="7" id="KW-1185">Reference proteome</keyword>
<proteinExistence type="predicted"/>
<dbReference type="AlphaFoldDB" id="A0A0N9ZIU8"/>
<comment type="cofactor">
    <cofactor evidence="1">
        <name>Mg(2+)</name>
        <dbReference type="ChEBI" id="CHEBI:18420"/>
    </cofactor>
</comment>
<accession>A0A0N9ZIU8</accession>
<keyword evidence="3 6" id="KW-0378">Hydrolase</keyword>
<dbReference type="EMBL" id="CP012023">
    <property type="protein sequence ID" value="ALI56600.1"/>
    <property type="molecule type" value="Genomic_DNA"/>
</dbReference>
<protein>
    <submittedName>
        <fullName evidence="6">NTP pyrophosphohydrolase including oxidative damage repair enzyme</fullName>
    </submittedName>
</protein>
<organism evidence="6 7">
    <name type="scientific">Celeribacter marinus</name>
    <dbReference type="NCBI Taxonomy" id="1397108"/>
    <lineage>
        <taxon>Bacteria</taxon>
        <taxon>Pseudomonadati</taxon>
        <taxon>Pseudomonadota</taxon>
        <taxon>Alphaproteobacteria</taxon>
        <taxon>Rhodobacterales</taxon>
        <taxon>Roseobacteraceae</taxon>
        <taxon>Celeribacter</taxon>
    </lineage>
</organism>
<dbReference type="GO" id="GO:0016462">
    <property type="term" value="F:pyrophosphatase activity"/>
    <property type="evidence" value="ECO:0007669"/>
    <property type="project" value="InterPro"/>
</dbReference>
<dbReference type="InterPro" id="IPR000086">
    <property type="entry name" value="NUDIX_hydrolase_dom"/>
</dbReference>
<evidence type="ECO:0000313" key="7">
    <source>
        <dbReference type="Proteomes" id="UP000064920"/>
    </source>
</evidence>
<dbReference type="PANTHER" id="PTHR12629:SF0">
    <property type="entry name" value="DIPHOSPHOINOSITOL-POLYPHOSPHATE DIPHOSPHATASE"/>
    <property type="match status" value="1"/>
</dbReference>
<dbReference type="Proteomes" id="UP000064920">
    <property type="component" value="Chromosome"/>
</dbReference>
<name>A0A0N9ZIU8_9RHOB</name>
<evidence type="ECO:0000259" key="5">
    <source>
        <dbReference type="PROSITE" id="PS51462"/>
    </source>
</evidence>
<dbReference type="KEGG" id="cmar:IMCC12053_2653"/>
<dbReference type="PATRIC" id="fig|1397108.4.peg.2714"/>
<dbReference type="PANTHER" id="PTHR12629">
    <property type="entry name" value="DIPHOSPHOINOSITOL POLYPHOSPHATE PHOSPHOHYDROLASE"/>
    <property type="match status" value="1"/>
</dbReference>